<dbReference type="InterPro" id="IPR046348">
    <property type="entry name" value="SIS_dom_sf"/>
</dbReference>
<comment type="catalytic activity">
    <reaction evidence="10 11">
        <text>D-sedoheptulose 7-phosphate + D-glyceraldehyde 3-phosphate = D-erythrose 4-phosphate + beta-D-fructose 6-phosphate</text>
        <dbReference type="Rhea" id="RHEA:17053"/>
        <dbReference type="ChEBI" id="CHEBI:16897"/>
        <dbReference type="ChEBI" id="CHEBI:57483"/>
        <dbReference type="ChEBI" id="CHEBI:57634"/>
        <dbReference type="ChEBI" id="CHEBI:59776"/>
        <dbReference type="EC" id="2.2.1.2"/>
    </reaction>
</comment>
<dbReference type="InterPro" id="IPR001585">
    <property type="entry name" value="TAL/FSA"/>
</dbReference>
<dbReference type="NCBIfam" id="NF007080">
    <property type="entry name" value="PRK09533.1"/>
    <property type="match status" value="1"/>
</dbReference>
<comment type="catalytic activity">
    <reaction evidence="12">
        <text>alpha-D-glucose 6-phosphate = beta-D-fructose 6-phosphate</text>
        <dbReference type="Rhea" id="RHEA:11816"/>
        <dbReference type="ChEBI" id="CHEBI:57634"/>
        <dbReference type="ChEBI" id="CHEBI:58225"/>
        <dbReference type="EC" id="5.3.1.9"/>
    </reaction>
</comment>
<dbReference type="CDD" id="cd00955">
    <property type="entry name" value="Transaldolase_like"/>
    <property type="match status" value="1"/>
</dbReference>
<organism evidence="13">
    <name type="scientific">uncultured Solirubrobacteraceae bacterium</name>
    <dbReference type="NCBI Taxonomy" id="1162706"/>
    <lineage>
        <taxon>Bacteria</taxon>
        <taxon>Bacillati</taxon>
        <taxon>Actinomycetota</taxon>
        <taxon>Thermoleophilia</taxon>
        <taxon>Solirubrobacterales</taxon>
        <taxon>Solirubrobacteraceae</taxon>
        <taxon>environmental samples</taxon>
    </lineage>
</organism>
<proteinExistence type="inferred from homology"/>
<protein>
    <recommendedName>
        <fullName evidence="5 11">Transaldolase</fullName>
        <ecNumber evidence="5 11">2.2.1.2</ecNumber>
    </recommendedName>
</protein>
<dbReference type="PROSITE" id="PS51463">
    <property type="entry name" value="P_GLUCOSE_ISOMERASE_3"/>
    <property type="match status" value="1"/>
</dbReference>
<dbReference type="EMBL" id="CADCVS010000161">
    <property type="protein sequence ID" value="CAA9484012.1"/>
    <property type="molecule type" value="Genomic_DNA"/>
</dbReference>
<accession>A0A6J4RX41</accession>
<comment type="similarity">
    <text evidence="4 11">Belongs to the transaldolase family. Type 2 subfamily.</text>
</comment>
<keyword evidence="12" id="KW-0312">Gluconeogenesis</keyword>
<evidence type="ECO:0000256" key="8">
    <source>
        <dbReference type="ARBA" id="ARBA00023126"/>
    </source>
</evidence>
<dbReference type="UniPathway" id="UPA00109">
    <property type="reaction ID" value="UER00181"/>
</dbReference>
<dbReference type="GO" id="GO:0004347">
    <property type="term" value="F:glucose-6-phosphate isomerase activity"/>
    <property type="evidence" value="ECO:0007669"/>
    <property type="project" value="UniProtKB-EC"/>
</dbReference>
<evidence type="ECO:0000313" key="13">
    <source>
        <dbReference type="EMBL" id="CAA9484012.1"/>
    </source>
</evidence>
<comment type="similarity">
    <text evidence="12">Belongs to the GPI family.</text>
</comment>
<feature type="active site" description="Schiff-base intermediate with substrate" evidence="11">
    <location>
        <position position="146"/>
    </location>
</feature>
<evidence type="ECO:0000256" key="3">
    <source>
        <dbReference type="ARBA" id="ARBA00004857"/>
    </source>
</evidence>
<dbReference type="PRINTS" id="PR00662">
    <property type="entry name" value="G6PISOMERASE"/>
</dbReference>
<keyword evidence="12" id="KW-0413">Isomerase</keyword>
<dbReference type="GO" id="GO:0097367">
    <property type="term" value="F:carbohydrate derivative binding"/>
    <property type="evidence" value="ECO:0007669"/>
    <property type="project" value="InterPro"/>
</dbReference>
<dbReference type="SUPFAM" id="SSF51569">
    <property type="entry name" value="Aldolase"/>
    <property type="match status" value="1"/>
</dbReference>
<evidence type="ECO:0000256" key="7">
    <source>
        <dbReference type="ARBA" id="ARBA00022679"/>
    </source>
</evidence>
<keyword evidence="7 11" id="KW-0808">Transferase</keyword>
<dbReference type="Gene3D" id="3.20.20.70">
    <property type="entry name" value="Aldolase class I"/>
    <property type="match status" value="1"/>
</dbReference>
<dbReference type="EC" id="2.2.1.2" evidence="5 11"/>
<dbReference type="GO" id="GO:0005737">
    <property type="term" value="C:cytoplasm"/>
    <property type="evidence" value="ECO:0007669"/>
    <property type="project" value="UniProtKB-SubCell"/>
</dbReference>
<evidence type="ECO:0000256" key="1">
    <source>
        <dbReference type="ARBA" id="ARBA00003518"/>
    </source>
</evidence>
<comment type="pathway">
    <text evidence="12">Carbohydrate degradation; glycolysis; D-glyceraldehyde 3-phosphate and glycerone phosphate from D-glucose: step 2/4.</text>
</comment>
<dbReference type="InterPro" id="IPR018225">
    <property type="entry name" value="Transaldolase_AS"/>
</dbReference>
<evidence type="ECO:0000256" key="2">
    <source>
        <dbReference type="ARBA" id="ARBA00004496"/>
    </source>
</evidence>
<reference evidence="13" key="1">
    <citation type="submission" date="2020-02" db="EMBL/GenBank/DDBJ databases">
        <authorList>
            <person name="Meier V. D."/>
        </authorList>
    </citation>
    <scope>NUCLEOTIDE SEQUENCE</scope>
    <source>
        <strain evidence="13">AVDCRST_MAG30</strain>
    </source>
</reference>
<evidence type="ECO:0000256" key="5">
    <source>
        <dbReference type="ARBA" id="ARBA00013151"/>
    </source>
</evidence>
<keyword evidence="6 11" id="KW-0963">Cytoplasm</keyword>
<keyword evidence="12" id="KW-0324">Glycolysis</keyword>
<dbReference type="NCBIfam" id="NF002881">
    <property type="entry name" value="PRK03343.1"/>
    <property type="match status" value="1"/>
</dbReference>
<dbReference type="GO" id="GO:0004801">
    <property type="term" value="F:transaldolase activity"/>
    <property type="evidence" value="ECO:0007669"/>
    <property type="project" value="UniProtKB-UniRule"/>
</dbReference>
<dbReference type="PROSITE" id="PS01054">
    <property type="entry name" value="TRANSALDOLASE_1"/>
    <property type="match status" value="1"/>
</dbReference>
<evidence type="ECO:0000256" key="12">
    <source>
        <dbReference type="RuleBase" id="RU000612"/>
    </source>
</evidence>
<dbReference type="Gene3D" id="3.40.50.10490">
    <property type="entry name" value="Glucose-6-phosphate isomerase like protein, domain 1"/>
    <property type="match status" value="3"/>
</dbReference>
<comment type="function">
    <text evidence="1 11">Transaldolase is important for the balance of metabolites in the pentose-phosphate pathway.</text>
</comment>
<keyword evidence="8 11" id="KW-0570">Pentose shunt</keyword>
<sequence length="902" mass="96969">MSATQGVNERLAALTAAGTSVWLDQIRRSMIEGGELQRMVDEDSLRGVTSNPAIFEKAILGSPDYDEALAAGARDGLSARELYRRIAVRDVQLAADVLRPVHESNGGADGFVSLEVAPRLADDTEGTLEQARQYSELVDRPNLMIKIPATDAGIPAIEEALFEGMHVNVTLLFAVSSYRKVMDAYIRAMERRLEAGKPLDRHSVASFFVSRVDTEVDKRLEAIGRPELAGRAGLANARAAYAAFREVFGGPRFARLREAGCPVQRPLWASTGVKNPHYPETLYVDGLVGPDTVNTMPLPTLLAVAEQGEIREDSAATDPAPDLRALAAAGVDLDDVTAQLLREGIEAFVTPMNKLLDGIERRREAVVTGRPETLEADLPADLEKPLADRLRAASEADVARRIWRKDATLWAPEGTPELANRLGWLTIADKMLEDADALRAFAEECRADGFKECVLLGMGGSSLAPEVFRLSYGAQPGGMRLHVLDSTEPLQIAAVSEAIDLDATLFLVSTKSGGTIETRTLFEHFHSLQPDGSHFAAITDPGSSLLDLAGRHGFRRVFVNDPDIGGRYSALSYFGLVPAVLAGVDIDAVLQSSEVAEQNCADYQQPHANSGLWLGAALGELSRRGRDKLTFVVDAPVQSFGVWVEQLIAESTGKEGKGILPIADEPLCAPDAYGHDRVFVHLRNETAPDAANTEFISSVAAAGHPTLTAKFDGPSDLGRLFFFAEFATAVAGWVLGINPFDQPNVQEAKDNTQRVLDEGAPPGLSDGDLAELVGEGLEPPRYVAIMGYLPYGAEVDAAVSRLRAAIVEKHGVATTFGYGPRFLHSTGQLHKGGPHVGAFLQLTHDSDADVELSERPFGFRTLISAQADGDLQTLRGHGLRAVRVRLPAGDLAGGIDQLTGRL</sequence>
<dbReference type="Pfam" id="PF00923">
    <property type="entry name" value="TAL_FSA"/>
    <property type="match status" value="1"/>
</dbReference>
<evidence type="ECO:0000256" key="4">
    <source>
        <dbReference type="ARBA" id="ARBA00008426"/>
    </source>
</evidence>
<evidence type="ECO:0000256" key="11">
    <source>
        <dbReference type="HAMAP-Rule" id="MF_00493"/>
    </source>
</evidence>
<dbReference type="PANTHER" id="PTHR10683">
    <property type="entry name" value="TRANSALDOLASE"/>
    <property type="match status" value="1"/>
</dbReference>
<evidence type="ECO:0000256" key="10">
    <source>
        <dbReference type="ARBA" id="ARBA00048810"/>
    </source>
</evidence>
<dbReference type="SUPFAM" id="SSF53697">
    <property type="entry name" value="SIS domain"/>
    <property type="match status" value="1"/>
</dbReference>
<comment type="pathway">
    <text evidence="3 11">Carbohydrate degradation; pentose phosphate pathway; D-glyceraldehyde 3-phosphate and beta-D-fructose 6-phosphate from D-ribose 5-phosphate and D-xylulose 5-phosphate (non-oxidative stage): step 2/3.</text>
</comment>
<name>A0A6J4RX41_9ACTN</name>
<dbReference type="AlphaFoldDB" id="A0A6J4RX41"/>
<evidence type="ECO:0000256" key="9">
    <source>
        <dbReference type="ARBA" id="ARBA00023270"/>
    </source>
</evidence>
<dbReference type="PANTHER" id="PTHR10683:SF31">
    <property type="entry name" value="TRANSALDOLASE"/>
    <property type="match status" value="1"/>
</dbReference>
<dbReference type="NCBIfam" id="TIGR00876">
    <property type="entry name" value="tal_mycobact"/>
    <property type="match status" value="1"/>
</dbReference>
<dbReference type="GO" id="GO:0006096">
    <property type="term" value="P:glycolytic process"/>
    <property type="evidence" value="ECO:0007669"/>
    <property type="project" value="UniProtKB-UniPathway"/>
</dbReference>
<dbReference type="UniPathway" id="UPA00115">
    <property type="reaction ID" value="UER00414"/>
</dbReference>
<dbReference type="InterPro" id="IPR004732">
    <property type="entry name" value="Transaldolase_2"/>
</dbReference>
<evidence type="ECO:0000256" key="6">
    <source>
        <dbReference type="ARBA" id="ARBA00022490"/>
    </source>
</evidence>
<dbReference type="InterPro" id="IPR001672">
    <property type="entry name" value="G6P_Isomerase"/>
</dbReference>
<dbReference type="HAMAP" id="MF_00493">
    <property type="entry name" value="Transaldolase_2"/>
    <property type="match status" value="1"/>
</dbReference>
<dbReference type="Pfam" id="PF00342">
    <property type="entry name" value="PGI"/>
    <property type="match status" value="1"/>
</dbReference>
<dbReference type="GO" id="GO:0006094">
    <property type="term" value="P:gluconeogenesis"/>
    <property type="evidence" value="ECO:0007669"/>
    <property type="project" value="UniProtKB-KW"/>
</dbReference>
<gene>
    <name evidence="11" type="primary">tal</name>
    <name evidence="13" type="ORF">AVDCRST_MAG30-973</name>
</gene>
<dbReference type="InterPro" id="IPR013785">
    <property type="entry name" value="Aldolase_TIM"/>
</dbReference>
<keyword evidence="9 11" id="KW-0704">Schiff base</keyword>
<comment type="subcellular location">
    <subcellularLocation>
        <location evidence="2 11">Cytoplasm</location>
    </subcellularLocation>
</comment>
<dbReference type="GO" id="GO:0006098">
    <property type="term" value="P:pentose-phosphate shunt"/>
    <property type="evidence" value="ECO:0007669"/>
    <property type="project" value="UniProtKB-UniRule"/>
</dbReference>